<comment type="caution">
    <text evidence="2">The sequence shown here is derived from an EMBL/GenBank/DDBJ whole genome shotgun (WGS) entry which is preliminary data.</text>
</comment>
<protein>
    <submittedName>
        <fullName evidence="2">Uncharacterized protein</fullName>
    </submittedName>
</protein>
<dbReference type="OrthoDB" id="10359885at2759"/>
<reference evidence="2" key="1">
    <citation type="submission" date="2018-11" db="EMBL/GenBank/DDBJ databases">
        <authorList>
            <person name="Alioto T."/>
            <person name="Alioto T."/>
        </authorList>
    </citation>
    <scope>NUCLEOTIDE SEQUENCE</scope>
</reference>
<evidence type="ECO:0000313" key="3">
    <source>
        <dbReference type="Proteomes" id="UP000596742"/>
    </source>
</evidence>
<keyword evidence="1" id="KW-0175">Coiled coil</keyword>
<dbReference type="AlphaFoldDB" id="A0A8B6FMN1"/>
<sequence length="325" mass="36728">MRKLINDFLNELEEDLLNDLESKHSKLKSDMDTLVLQMEHQASRINQMQSQFTKMTQYATELQMYIGVREIASQATKYFEDFASAEEKNLEVNISSALQSIFQNVKSFGDININTTASTLQIKTGRKDQAQHLVPKVPGIEQIKPNLLTTLTLPEDMKHLDIYTCLILPDGTFIILDNYKKQLVLFRRDGSFIRKVVTFTGYPMDVCFVRKNAVAVTLEYKYQTVMVEVKENKILQTIKLSHCCNGVTSDGKTLIISGGQSTRINLNYMSHTILEGMGGLGPIAISQVNIYGLFPLKTKSVAIKVQESLSGHIRHKTLSNQKDLL</sequence>
<dbReference type="Proteomes" id="UP000596742">
    <property type="component" value="Unassembled WGS sequence"/>
</dbReference>
<name>A0A8B6FMN1_MYTGA</name>
<evidence type="ECO:0000313" key="2">
    <source>
        <dbReference type="EMBL" id="VDI52464.1"/>
    </source>
</evidence>
<dbReference type="EMBL" id="UYJE01007172">
    <property type="protein sequence ID" value="VDI52464.1"/>
    <property type="molecule type" value="Genomic_DNA"/>
</dbReference>
<accession>A0A8B6FMN1</accession>
<proteinExistence type="predicted"/>
<feature type="coiled-coil region" evidence="1">
    <location>
        <begin position="10"/>
        <end position="37"/>
    </location>
</feature>
<gene>
    <name evidence="2" type="ORF">MGAL_10B054762</name>
</gene>
<evidence type="ECO:0000256" key="1">
    <source>
        <dbReference type="SAM" id="Coils"/>
    </source>
</evidence>
<dbReference type="SUPFAM" id="SSF63829">
    <property type="entry name" value="Calcium-dependent phosphotriesterase"/>
    <property type="match status" value="1"/>
</dbReference>
<organism evidence="2 3">
    <name type="scientific">Mytilus galloprovincialis</name>
    <name type="common">Mediterranean mussel</name>
    <dbReference type="NCBI Taxonomy" id="29158"/>
    <lineage>
        <taxon>Eukaryota</taxon>
        <taxon>Metazoa</taxon>
        <taxon>Spiralia</taxon>
        <taxon>Lophotrochozoa</taxon>
        <taxon>Mollusca</taxon>
        <taxon>Bivalvia</taxon>
        <taxon>Autobranchia</taxon>
        <taxon>Pteriomorphia</taxon>
        <taxon>Mytilida</taxon>
        <taxon>Mytiloidea</taxon>
        <taxon>Mytilidae</taxon>
        <taxon>Mytilinae</taxon>
        <taxon>Mytilus</taxon>
    </lineage>
</organism>
<keyword evidence="3" id="KW-1185">Reference proteome</keyword>